<evidence type="ECO:0000256" key="3">
    <source>
        <dbReference type="SAM" id="MobiDB-lite"/>
    </source>
</evidence>
<keyword evidence="4" id="KW-1133">Transmembrane helix</keyword>
<comment type="subcellular location">
    <subcellularLocation>
        <location evidence="1">Nucleus</location>
    </subcellularLocation>
</comment>
<sequence>MAGGKQKKRSLSESSEPAPTCKMSKRSASAASKNLKEKSFSKSDKSDLIETKKDRFVEEEFLAVRMTAGQEDGRPNRRITDFILHDESGAAQQLEMHEINDLFITGLILPLEASVDKKKEQGVRCEGFGRIESWDISGYEEGAPVIWISTDIADYDCQKSAASYKKYYDQFFEKARACIEVYKKVKKSAGGDPDISLDELLAGLARSMRGVVGLASVILLLSACIVMPLIEVNKSNDLGPIPNFSIGLTQLEQEQASDDDNGKKNGKKMEKKTDQINRGKRKQQSDEGSSDDKNAKKSGKKMKKKPDQKKQQSTGEESDEKKSIFVYIFLLLL</sequence>
<dbReference type="EnsemblPlants" id="KEH33169">
    <property type="protein sequence ID" value="KEH33169"/>
    <property type="gene ID" value="MTR_3g026210"/>
</dbReference>
<protein>
    <submittedName>
        <fullName evidence="6">Cytosine-specific methyltransferase</fullName>
    </submittedName>
</protein>
<feature type="region of interest" description="Disordered" evidence="3">
    <location>
        <begin position="254"/>
        <end position="320"/>
    </location>
</feature>
<evidence type="ECO:0000313" key="7">
    <source>
        <dbReference type="EnsemblPlants" id="KEH33169"/>
    </source>
</evidence>
<evidence type="ECO:0000259" key="5">
    <source>
        <dbReference type="Pfam" id="PF12047"/>
    </source>
</evidence>
<dbReference type="InterPro" id="IPR022702">
    <property type="entry name" value="Cytosine_MeTrfase1_RFD"/>
</dbReference>
<proteinExistence type="predicted"/>
<reference evidence="7" key="3">
    <citation type="submission" date="2015-04" db="UniProtKB">
        <authorList>
            <consortium name="EnsemblPlants"/>
        </authorList>
    </citation>
    <scope>IDENTIFICATION</scope>
    <source>
        <strain evidence="7">cv. Jemalong A17</strain>
    </source>
</reference>
<dbReference type="AlphaFoldDB" id="A0A072UTI8"/>
<keyword evidence="8" id="KW-1185">Reference proteome</keyword>
<reference evidence="6 8" key="2">
    <citation type="journal article" date="2014" name="BMC Genomics">
        <title>An improved genome release (version Mt4.0) for the model legume Medicago truncatula.</title>
        <authorList>
            <person name="Tang H."/>
            <person name="Krishnakumar V."/>
            <person name="Bidwell S."/>
            <person name="Rosen B."/>
            <person name="Chan A."/>
            <person name="Zhou S."/>
            <person name="Gentzbittel L."/>
            <person name="Childs K.L."/>
            <person name="Yandell M."/>
            <person name="Gundlach H."/>
            <person name="Mayer K.F."/>
            <person name="Schwartz D.C."/>
            <person name="Town C.D."/>
        </authorList>
    </citation>
    <scope>GENOME REANNOTATION</scope>
    <source>
        <strain evidence="6">A17</strain>
        <strain evidence="7 8">cv. Jemalong A17</strain>
    </source>
</reference>
<feature type="domain" description="RFTS" evidence="5">
    <location>
        <begin position="72"/>
        <end position="206"/>
    </location>
</feature>
<keyword evidence="4" id="KW-0472">Membrane</keyword>
<organism evidence="6 8">
    <name type="scientific">Medicago truncatula</name>
    <name type="common">Barrel medic</name>
    <name type="synonym">Medicago tribuloides</name>
    <dbReference type="NCBI Taxonomy" id="3880"/>
    <lineage>
        <taxon>Eukaryota</taxon>
        <taxon>Viridiplantae</taxon>
        <taxon>Streptophyta</taxon>
        <taxon>Embryophyta</taxon>
        <taxon>Tracheophyta</taxon>
        <taxon>Spermatophyta</taxon>
        <taxon>Magnoliopsida</taxon>
        <taxon>eudicotyledons</taxon>
        <taxon>Gunneridae</taxon>
        <taxon>Pentapetalae</taxon>
        <taxon>rosids</taxon>
        <taxon>fabids</taxon>
        <taxon>Fabales</taxon>
        <taxon>Fabaceae</taxon>
        <taxon>Papilionoideae</taxon>
        <taxon>50 kb inversion clade</taxon>
        <taxon>NPAAA clade</taxon>
        <taxon>Hologalegina</taxon>
        <taxon>IRL clade</taxon>
        <taxon>Trifolieae</taxon>
        <taxon>Medicago</taxon>
    </lineage>
</organism>
<keyword evidence="4" id="KW-0812">Transmembrane</keyword>
<feature type="region of interest" description="Disordered" evidence="3">
    <location>
        <begin position="1"/>
        <end position="47"/>
    </location>
</feature>
<accession>A0A072UTI8</accession>
<gene>
    <name evidence="6" type="ordered locus">MTR_3g026210</name>
</gene>
<dbReference type="Proteomes" id="UP000002051">
    <property type="component" value="Chromosome 3"/>
</dbReference>
<evidence type="ECO:0000313" key="6">
    <source>
        <dbReference type="EMBL" id="KEH33169.1"/>
    </source>
</evidence>
<evidence type="ECO:0000256" key="2">
    <source>
        <dbReference type="ARBA" id="ARBA00023242"/>
    </source>
</evidence>
<dbReference type="GO" id="GO:0008168">
    <property type="term" value="F:methyltransferase activity"/>
    <property type="evidence" value="ECO:0007669"/>
    <property type="project" value="UniProtKB-KW"/>
</dbReference>
<feature type="compositionally biased region" description="Basic and acidic residues" evidence="3">
    <location>
        <begin position="260"/>
        <end position="277"/>
    </location>
</feature>
<dbReference type="EMBL" id="CM001219">
    <property type="protein sequence ID" value="KEH33169.1"/>
    <property type="molecule type" value="Genomic_DNA"/>
</dbReference>
<evidence type="ECO:0000313" key="8">
    <source>
        <dbReference type="Proteomes" id="UP000002051"/>
    </source>
</evidence>
<reference evidence="6 8" key="1">
    <citation type="journal article" date="2011" name="Nature">
        <title>The Medicago genome provides insight into the evolution of rhizobial symbioses.</title>
        <authorList>
            <person name="Young N.D."/>
            <person name="Debelle F."/>
            <person name="Oldroyd G.E."/>
            <person name="Geurts R."/>
            <person name="Cannon S.B."/>
            <person name="Udvardi M.K."/>
            <person name="Benedito V.A."/>
            <person name="Mayer K.F."/>
            <person name="Gouzy J."/>
            <person name="Schoof H."/>
            <person name="Van de Peer Y."/>
            <person name="Proost S."/>
            <person name="Cook D.R."/>
            <person name="Meyers B.C."/>
            <person name="Spannagl M."/>
            <person name="Cheung F."/>
            <person name="De Mita S."/>
            <person name="Krishnakumar V."/>
            <person name="Gundlach H."/>
            <person name="Zhou S."/>
            <person name="Mudge J."/>
            <person name="Bharti A.K."/>
            <person name="Murray J.D."/>
            <person name="Naoumkina M.A."/>
            <person name="Rosen B."/>
            <person name="Silverstein K.A."/>
            <person name="Tang H."/>
            <person name="Rombauts S."/>
            <person name="Zhao P.X."/>
            <person name="Zhou P."/>
            <person name="Barbe V."/>
            <person name="Bardou P."/>
            <person name="Bechner M."/>
            <person name="Bellec A."/>
            <person name="Berger A."/>
            <person name="Berges H."/>
            <person name="Bidwell S."/>
            <person name="Bisseling T."/>
            <person name="Choisne N."/>
            <person name="Couloux A."/>
            <person name="Denny R."/>
            <person name="Deshpande S."/>
            <person name="Dai X."/>
            <person name="Doyle J.J."/>
            <person name="Dudez A.M."/>
            <person name="Farmer A.D."/>
            <person name="Fouteau S."/>
            <person name="Franken C."/>
            <person name="Gibelin C."/>
            <person name="Gish J."/>
            <person name="Goldstein S."/>
            <person name="Gonzalez A.J."/>
            <person name="Green P.J."/>
            <person name="Hallab A."/>
            <person name="Hartog M."/>
            <person name="Hua A."/>
            <person name="Humphray S.J."/>
            <person name="Jeong D.H."/>
            <person name="Jing Y."/>
            <person name="Jocker A."/>
            <person name="Kenton S.M."/>
            <person name="Kim D.J."/>
            <person name="Klee K."/>
            <person name="Lai H."/>
            <person name="Lang C."/>
            <person name="Lin S."/>
            <person name="Macmil S.L."/>
            <person name="Magdelenat G."/>
            <person name="Matthews L."/>
            <person name="McCorrison J."/>
            <person name="Monaghan E.L."/>
            <person name="Mun J.H."/>
            <person name="Najar F.Z."/>
            <person name="Nicholson C."/>
            <person name="Noirot C."/>
            <person name="O'Bleness M."/>
            <person name="Paule C.R."/>
            <person name="Poulain J."/>
            <person name="Prion F."/>
            <person name="Qin B."/>
            <person name="Qu C."/>
            <person name="Retzel E.F."/>
            <person name="Riddle C."/>
            <person name="Sallet E."/>
            <person name="Samain S."/>
            <person name="Samson N."/>
            <person name="Sanders I."/>
            <person name="Saurat O."/>
            <person name="Scarpelli C."/>
            <person name="Schiex T."/>
            <person name="Segurens B."/>
            <person name="Severin A.J."/>
            <person name="Sherrier D.J."/>
            <person name="Shi R."/>
            <person name="Sims S."/>
            <person name="Singer S.R."/>
            <person name="Sinharoy S."/>
            <person name="Sterck L."/>
            <person name="Viollet A."/>
            <person name="Wang B.B."/>
            <person name="Wang K."/>
            <person name="Wang M."/>
            <person name="Wang X."/>
            <person name="Warfsmann J."/>
            <person name="Weissenbach J."/>
            <person name="White D.D."/>
            <person name="White J.D."/>
            <person name="Wiley G.B."/>
            <person name="Wincker P."/>
            <person name="Xing Y."/>
            <person name="Yang L."/>
            <person name="Yao Z."/>
            <person name="Ying F."/>
            <person name="Zhai J."/>
            <person name="Zhou L."/>
            <person name="Zuber A."/>
            <person name="Denarie J."/>
            <person name="Dixon R.A."/>
            <person name="May G.D."/>
            <person name="Schwartz D.C."/>
            <person name="Rogers J."/>
            <person name="Quetier F."/>
            <person name="Town C.D."/>
            <person name="Roe B.A."/>
        </authorList>
    </citation>
    <scope>NUCLEOTIDE SEQUENCE [LARGE SCALE GENOMIC DNA]</scope>
    <source>
        <strain evidence="6">A17</strain>
        <strain evidence="7 8">cv. Jemalong A17</strain>
    </source>
</reference>
<feature type="transmembrane region" description="Helical" evidence="4">
    <location>
        <begin position="211"/>
        <end position="230"/>
    </location>
</feature>
<feature type="compositionally biased region" description="Basic and acidic residues" evidence="3">
    <location>
        <begin position="34"/>
        <end position="47"/>
    </location>
</feature>
<keyword evidence="2" id="KW-0539">Nucleus</keyword>
<dbReference type="Pfam" id="PF12047">
    <property type="entry name" value="DNMT1-RFD"/>
    <property type="match status" value="1"/>
</dbReference>
<evidence type="ECO:0000256" key="4">
    <source>
        <dbReference type="SAM" id="Phobius"/>
    </source>
</evidence>
<dbReference type="STRING" id="3880.A0A072UTI8"/>
<keyword evidence="6" id="KW-0808">Transferase</keyword>
<dbReference type="GO" id="GO:0032259">
    <property type="term" value="P:methylation"/>
    <property type="evidence" value="ECO:0007669"/>
    <property type="project" value="UniProtKB-KW"/>
</dbReference>
<feature type="compositionally biased region" description="Basic residues" evidence="3">
    <location>
        <begin position="296"/>
        <end position="307"/>
    </location>
</feature>
<dbReference type="GO" id="GO:0005634">
    <property type="term" value="C:nucleus"/>
    <property type="evidence" value="ECO:0007669"/>
    <property type="project" value="UniProtKB-SubCell"/>
</dbReference>
<evidence type="ECO:0000256" key="1">
    <source>
        <dbReference type="ARBA" id="ARBA00004123"/>
    </source>
</evidence>
<keyword evidence="6" id="KW-0489">Methyltransferase</keyword>
<dbReference type="HOGENOM" id="CLU_835146_0_0_1"/>
<name>A0A072UTI8_MEDTR</name>